<dbReference type="AlphaFoldDB" id="A0A1M7ZJ15"/>
<dbReference type="Pfam" id="PF14092">
    <property type="entry name" value="DUF4270"/>
    <property type="match status" value="1"/>
</dbReference>
<dbReference type="InterPro" id="IPR025366">
    <property type="entry name" value="DUF4270"/>
</dbReference>
<accession>A0A1M7ZJ15</accession>
<gene>
    <name evidence="2" type="ORF">SAMN04488108_3712</name>
</gene>
<evidence type="ECO:0000313" key="2">
    <source>
        <dbReference type="EMBL" id="SHO64874.1"/>
    </source>
</evidence>
<dbReference type="RefSeq" id="WP_073573311.1">
    <property type="nucleotide sequence ID" value="NZ_FRXN01000006.1"/>
</dbReference>
<sequence>MKSRISLLLLTLLLSSCFENDYLEDLPITEIEIPFTIKKVEMTDIEFSTYMADSIITSNKTSFLLGNYPDPIRGHVIAEPYFQLELTTLNQSFEDYHVLDSLVLSLQLEDTHYDTAFRFPLSVYAVTEEITPKDDKDNIYNFETFARGRGPLVTVEKQLYPTDDSLSITLPYEFANNLWLQAKGSSSIFNTTDDFREALQGLSLSADGTSPLMSFSKESKLIFFYHNDEDMEPGVMDYQISIGDFSNCFTHMEVDHTSTPFSNLISYDVLDASESQDLAFSDELSGTSVRVLINGLNEIGDVPYEYYISEANLYIPIKKGTYNSTFNTLAQKIDVYIQSENKKTKSYLTTTTLNSFDEIFQEATYYTIPVTDFIEEQVVGSETERTLLLDIYPEESFTTSYMVVGENSDRYKTRLEITIIPLN</sequence>
<evidence type="ECO:0008006" key="4">
    <source>
        <dbReference type="Google" id="ProtNLM"/>
    </source>
</evidence>
<dbReference type="OrthoDB" id="1092930at2"/>
<evidence type="ECO:0000313" key="3">
    <source>
        <dbReference type="Proteomes" id="UP000184609"/>
    </source>
</evidence>
<organism evidence="2 3">
    <name type="scientific">Algoriphagus zhangzhouensis</name>
    <dbReference type="NCBI Taxonomy" id="1073327"/>
    <lineage>
        <taxon>Bacteria</taxon>
        <taxon>Pseudomonadati</taxon>
        <taxon>Bacteroidota</taxon>
        <taxon>Cytophagia</taxon>
        <taxon>Cytophagales</taxon>
        <taxon>Cyclobacteriaceae</taxon>
        <taxon>Algoriphagus</taxon>
    </lineage>
</organism>
<dbReference type="STRING" id="1073327.SAMN04488108_3712"/>
<dbReference type="Proteomes" id="UP000184609">
    <property type="component" value="Unassembled WGS sequence"/>
</dbReference>
<name>A0A1M7ZJ15_9BACT</name>
<evidence type="ECO:0000256" key="1">
    <source>
        <dbReference type="SAM" id="SignalP"/>
    </source>
</evidence>
<proteinExistence type="predicted"/>
<dbReference type="PROSITE" id="PS51257">
    <property type="entry name" value="PROKAR_LIPOPROTEIN"/>
    <property type="match status" value="1"/>
</dbReference>
<protein>
    <recommendedName>
        <fullName evidence="4">DUF4270 domain-containing protein</fullName>
    </recommendedName>
</protein>
<reference evidence="3" key="1">
    <citation type="submission" date="2016-12" db="EMBL/GenBank/DDBJ databases">
        <authorList>
            <person name="Varghese N."/>
            <person name="Submissions S."/>
        </authorList>
    </citation>
    <scope>NUCLEOTIDE SEQUENCE [LARGE SCALE GENOMIC DNA]</scope>
    <source>
        <strain evidence="3">DSM 25035</strain>
    </source>
</reference>
<feature type="signal peptide" evidence="1">
    <location>
        <begin position="1"/>
        <end position="21"/>
    </location>
</feature>
<keyword evidence="1" id="KW-0732">Signal</keyword>
<keyword evidence="3" id="KW-1185">Reference proteome</keyword>
<dbReference type="EMBL" id="FRXN01000006">
    <property type="protein sequence ID" value="SHO64874.1"/>
    <property type="molecule type" value="Genomic_DNA"/>
</dbReference>
<feature type="chain" id="PRO_5012929655" description="DUF4270 domain-containing protein" evidence="1">
    <location>
        <begin position="22"/>
        <end position="423"/>
    </location>
</feature>